<dbReference type="Pfam" id="PF22725">
    <property type="entry name" value="GFO_IDH_MocA_C3"/>
    <property type="match status" value="1"/>
</dbReference>
<evidence type="ECO:0000259" key="2">
    <source>
        <dbReference type="Pfam" id="PF22725"/>
    </source>
</evidence>
<name>A0ABT7Y3J7_9VIBR</name>
<dbReference type="SUPFAM" id="SSF51735">
    <property type="entry name" value="NAD(P)-binding Rossmann-fold domains"/>
    <property type="match status" value="1"/>
</dbReference>
<dbReference type="InterPro" id="IPR036291">
    <property type="entry name" value="NAD(P)-bd_dom_sf"/>
</dbReference>
<evidence type="ECO:0000313" key="4">
    <source>
        <dbReference type="Proteomes" id="UP001169719"/>
    </source>
</evidence>
<comment type="caution">
    <text evidence="3">The sequence shown here is derived from an EMBL/GenBank/DDBJ whole genome shotgun (WGS) entry which is preliminary data.</text>
</comment>
<dbReference type="Proteomes" id="UP001169719">
    <property type="component" value="Unassembled WGS sequence"/>
</dbReference>
<dbReference type="PANTHER" id="PTHR43054:SF1">
    <property type="entry name" value="SCYLLO-INOSITOL 2-DEHYDROGENASE (NADP(+)) IOLU"/>
    <property type="match status" value="1"/>
</dbReference>
<dbReference type="PANTHER" id="PTHR43054">
    <property type="match status" value="1"/>
</dbReference>
<evidence type="ECO:0000313" key="3">
    <source>
        <dbReference type="EMBL" id="MDN2482567.1"/>
    </source>
</evidence>
<dbReference type="RefSeq" id="WP_289962637.1">
    <property type="nucleotide sequence ID" value="NZ_JAUEOZ010000002.1"/>
</dbReference>
<reference evidence="3" key="1">
    <citation type="submission" date="2024-05" db="EMBL/GenBank/DDBJ databases">
        <title>Genome Sequences of Four Agar- Degrading Marine Bacteria.</title>
        <authorList>
            <person name="Phillips E.K."/>
            <person name="Shaffer J.C."/>
            <person name="Henson M.W."/>
            <person name="Temperton B."/>
            <person name="Thrash C.J."/>
            <person name="Martin M.O."/>
        </authorList>
    </citation>
    <scope>NUCLEOTIDE SEQUENCE</scope>
    <source>
        <strain evidence="3">EKP203</strain>
    </source>
</reference>
<feature type="domain" description="Gfo/Idh/MocA-like oxidoreductase N-terminal" evidence="1">
    <location>
        <begin position="2"/>
        <end position="120"/>
    </location>
</feature>
<dbReference type="InterPro" id="IPR000683">
    <property type="entry name" value="Gfo/Idh/MocA-like_OxRdtase_N"/>
</dbReference>
<protein>
    <submittedName>
        <fullName evidence="3">Gfo/Idh/MocA family oxidoreductase</fullName>
    </submittedName>
</protein>
<dbReference type="InterPro" id="IPR055170">
    <property type="entry name" value="GFO_IDH_MocA-like_dom"/>
</dbReference>
<dbReference type="Gene3D" id="3.40.50.720">
    <property type="entry name" value="NAD(P)-binding Rossmann-like Domain"/>
    <property type="match status" value="1"/>
</dbReference>
<feature type="domain" description="GFO/IDH/MocA-like oxidoreductase" evidence="2">
    <location>
        <begin position="137"/>
        <end position="248"/>
    </location>
</feature>
<dbReference type="Gene3D" id="3.30.360.10">
    <property type="entry name" value="Dihydrodipicolinate Reductase, domain 2"/>
    <property type="match status" value="1"/>
</dbReference>
<proteinExistence type="predicted"/>
<evidence type="ECO:0000259" key="1">
    <source>
        <dbReference type="Pfam" id="PF01408"/>
    </source>
</evidence>
<gene>
    <name evidence="3" type="ORF">QWJ08_14600</name>
</gene>
<sequence>MIRLAVIGTNWITDQFVAAALKTGEYALTAVYSRRQENAQAFGDKYQVEHYFDDLDELAQCEVVDAVYIASPNSLHGPQAIQMMQAGKHVIVEKPMASNVALATRMFEIAQQHNVVLFEAFMSPHTPNFKVARQAMQDIGRIRLAHISYCQYSSRYQKYLNGEQPNTFNPAFSNGSIMDIGFYCVGAAVELFGAPDSIHASAHRRLESGVDGSGNVILSYPNFNVVLSHSKTSSSALPSEIQGEDGSVLVDMISYGERVEKISRDGKREDLTVEQDKNPMLYEAIEFAQQVMNQKMVPHCTRRSLEVARIITEIRRQTGIVFPADSE</sequence>
<organism evidence="3 4">
    <name type="scientific">Vibrio agarivorans</name>
    <dbReference type="NCBI Taxonomy" id="153622"/>
    <lineage>
        <taxon>Bacteria</taxon>
        <taxon>Pseudomonadati</taxon>
        <taxon>Pseudomonadota</taxon>
        <taxon>Gammaproteobacteria</taxon>
        <taxon>Vibrionales</taxon>
        <taxon>Vibrionaceae</taxon>
        <taxon>Vibrio</taxon>
    </lineage>
</organism>
<dbReference type="EMBL" id="JAUEOZ010000002">
    <property type="protein sequence ID" value="MDN2482567.1"/>
    <property type="molecule type" value="Genomic_DNA"/>
</dbReference>
<dbReference type="Pfam" id="PF01408">
    <property type="entry name" value="GFO_IDH_MocA"/>
    <property type="match status" value="1"/>
</dbReference>
<keyword evidence="4" id="KW-1185">Reference proteome</keyword>
<dbReference type="SUPFAM" id="SSF55347">
    <property type="entry name" value="Glyceraldehyde-3-phosphate dehydrogenase-like, C-terminal domain"/>
    <property type="match status" value="1"/>
</dbReference>
<accession>A0ABT7Y3J7</accession>